<dbReference type="PANTHER" id="PTHR11783">
    <property type="entry name" value="SULFOTRANSFERASE SULT"/>
    <property type="match status" value="1"/>
</dbReference>
<dbReference type="Gene3D" id="3.40.50.300">
    <property type="entry name" value="P-loop containing nucleotide triphosphate hydrolases"/>
    <property type="match status" value="1"/>
</dbReference>
<organism evidence="4 5">
    <name type="scientific">Polypedilum vanderplanki</name>
    <name type="common">Sleeping chironomid midge</name>
    <dbReference type="NCBI Taxonomy" id="319348"/>
    <lineage>
        <taxon>Eukaryota</taxon>
        <taxon>Metazoa</taxon>
        <taxon>Ecdysozoa</taxon>
        <taxon>Arthropoda</taxon>
        <taxon>Hexapoda</taxon>
        <taxon>Insecta</taxon>
        <taxon>Pterygota</taxon>
        <taxon>Neoptera</taxon>
        <taxon>Endopterygota</taxon>
        <taxon>Diptera</taxon>
        <taxon>Nematocera</taxon>
        <taxon>Chironomoidea</taxon>
        <taxon>Chironomidae</taxon>
        <taxon>Chironominae</taxon>
        <taxon>Polypedilum</taxon>
        <taxon>Polypedilum</taxon>
    </lineage>
</organism>
<dbReference type="OrthoDB" id="205623at2759"/>
<dbReference type="AlphaFoldDB" id="A0A9J6BBA7"/>
<accession>A0A9J6BBA7</accession>
<evidence type="ECO:0000313" key="4">
    <source>
        <dbReference type="EMBL" id="KAG5667161.1"/>
    </source>
</evidence>
<evidence type="ECO:0000259" key="3">
    <source>
        <dbReference type="Pfam" id="PF00685"/>
    </source>
</evidence>
<dbReference type="GO" id="GO:0008146">
    <property type="term" value="F:sulfotransferase activity"/>
    <property type="evidence" value="ECO:0007669"/>
    <property type="project" value="InterPro"/>
</dbReference>
<sequence length="325" mass="38853">MEHIEVLEEIKTKIQNPTGMSEVFGDRVIIKTKNPKFKDFPPAMFVKGFLQDYEERVKNFKVYEDDVWLIGFPRSGTTLMQEIIWLILNDYDVEKAKSADTYNRAQWFDFFNVLHKIQGVDADYMDKMPRPRIFKTHLPVQFLPDQIWTVKPKMIHIHRDVKDVAISLYHLRKNSFHDDVGTMEEHFEQILNDRTWYTPYREHVLNYQRIPDYPNILYLTYEELLADKAGVIKQTAKFLNTPITEEQVQKLIDHSKFEKMQKNKTTNMQHYHELFNQLSNDNKPTDNFIRKGIVGDHKNAMSEETIKRFDEWWAQRTTLKPGYNK</sequence>
<evidence type="ECO:0000256" key="2">
    <source>
        <dbReference type="ARBA" id="ARBA00022679"/>
    </source>
</evidence>
<proteinExistence type="inferred from homology"/>
<dbReference type="Proteomes" id="UP001107558">
    <property type="component" value="Chromosome 4"/>
</dbReference>
<keyword evidence="5" id="KW-1185">Reference proteome</keyword>
<evidence type="ECO:0000313" key="5">
    <source>
        <dbReference type="Proteomes" id="UP001107558"/>
    </source>
</evidence>
<name>A0A9J6BBA7_POLVA</name>
<dbReference type="Pfam" id="PF00685">
    <property type="entry name" value="Sulfotransfer_1"/>
    <property type="match status" value="1"/>
</dbReference>
<feature type="domain" description="Sulfotransferase" evidence="3">
    <location>
        <begin position="65"/>
        <end position="316"/>
    </location>
</feature>
<protein>
    <recommendedName>
        <fullName evidence="3">Sulfotransferase domain-containing protein</fullName>
    </recommendedName>
</protein>
<dbReference type="SUPFAM" id="SSF52540">
    <property type="entry name" value="P-loop containing nucleoside triphosphate hydrolases"/>
    <property type="match status" value="1"/>
</dbReference>
<dbReference type="InterPro" id="IPR027417">
    <property type="entry name" value="P-loop_NTPase"/>
</dbReference>
<keyword evidence="2" id="KW-0808">Transferase</keyword>
<reference evidence="4" key="1">
    <citation type="submission" date="2021-03" db="EMBL/GenBank/DDBJ databases">
        <title>Chromosome level genome of the anhydrobiotic midge Polypedilum vanderplanki.</title>
        <authorList>
            <person name="Yoshida Y."/>
            <person name="Kikawada T."/>
            <person name="Gusev O."/>
        </authorList>
    </citation>
    <scope>NUCLEOTIDE SEQUENCE</scope>
    <source>
        <strain evidence="4">NIAS01</strain>
        <tissue evidence="4">Whole body or cell culture</tissue>
    </source>
</reference>
<dbReference type="InterPro" id="IPR000863">
    <property type="entry name" value="Sulfotransferase_dom"/>
</dbReference>
<evidence type="ECO:0000256" key="1">
    <source>
        <dbReference type="ARBA" id="ARBA00005771"/>
    </source>
</evidence>
<gene>
    <name evidence="4" type="ORF">PVAND_015158</name>
</gene>
<dbReference type="EMBL" id="JADBJN010000004">
    <property type="protein sequence ID" value="KAG5667161.1"/>
    <property type="molecule type" value="Genomic_DNA"/>
</dbReference>
<comment type="similarity">
    <text evidence="1">Belongs to the sulfotransferase 1 family.</text>
</comment>
<comment type="caution">
    <text evidence="4">The sequence shown here is derived from an EMBL/GenBank/DDBJ whole genome shotgun (WGS) entry which is preliminary data.</text>
</comment>